<dbReference type="Pfam" id="PF07716">
    <property type="entry name" value="bZIP_2"/>
    <property type="match status" value="1"/>
</dbReference>
<name>A0AAV7KID6_9METZ</name>
<comment type="caution">
    <text evidence="3">The sequence shown here is derived from an EMBL/GenBank/DDBJ whole genome shotgun (WGS) entry which is preliminary data.</text>
</comment>
<evidence type="ECO:0000259" key="2">
    <source>
        <dbReference type="SMART" id="SM00338"/>
    </source>
</evidence>
<accession>A0AAV7KID6</accession>
<keyword evidence="4" id="KW-1185">Reference proteome</keyword>
<dbReference type="InterPro" id="IPR046347">
    <property type="entry name" value="bZIP_sf"/>
</dbReference>
<dbReference type="Gene3D" id="1.20.5.170">
    <property type="match status" value="1"/>
</dbReference>
<keyword evidence="1" id="KW-0175">Coiled coil</keyword>
<dbReference type="PANTHER" id="PTHR23334">
    <property type="entry name" value="CCAAT/ENHANCER BINDING PROTEIN"/>
    <property type="match status" value="1"/>
</dbReference>
<sequence>MNYNPILNTSSFQNNIIPYRFENYRTIIYNPNCNELITISNTNKSFEFSNTSPNFSHSPSAKVLSSQNQAVERSKIKRRKNNDAVRKSRYRAKQRARTAVMKARILTVANQSLGQTIQALEVELTGLKKTIDNILQDSHLKHSFNCPFYYNECSA</sequence>
<dbReference type="GO" id="GO:0000978">
    <property type="term" value="F:RNA polymerase II cis-regulatory region sequence-specific DNA binding"/>
    <property type="evidence" value="ECO:0007669"/>
    <property type="project" value="TreeGrafter"/>
</dbReference>
<dbReference type="Proteomes" id="UP001165289">
    <property type="component" value="Unassembled WGS sequence"/>
</dbReference>
<feature type="domain" description="BZIP" evidence="2">
    <location>
        <begin position="69"/>
        <end position="133"/>
    </location>
</feature>
<dbReference type="InterPro" id="IPR031106">
    <property type="entry name" value="C/EBP"/>
</dbReference>
<evidence type="ECO:0000313" key="4">
    <source>
        <dbReference type="Proteomes" id="UP001165289"/>
    </source>
</evidence>
<feature type="coiled-coil region" evidence="1">
    <location>
        <begin position="110"/>
        <end position="137"/>
    </location>
</feature>
<dbReference type="GO" id="GO:0006351">
    <property type="term" value="P:DNA-templated transcription"/>
    <property type="evidence" value="ECO:0007669"/>
    <property type="project" value="InterPro"/>
</dbReference>
<dbReference type="PANTHER" id="PTHR23334:SF20">
    <property type="entry name" value="BASIC LEUCINE ZIPPER 24"/>
    <property type="match status" value="1"/>
</dbReference>
<proteinExistence type="predicted"/>
<dbReference type="SUPFAM" id="SSF57959">
    <property type="entry name" value="Leucine zipper domain"/>
    <property type="match status" value="1"/>
</dbReference>
<evidence type="ECO:0000313" key="3">
    <source>
        <dbReference type="EMBL" id="KAI6661112.1"/>
    </source>
</evidence>
<dbReference type="InterPro" id="IPR004827">
    <property type="entry name" value="bZIP"/>
</dbReference>
<dbReference type="AlphaFoldDB" id="A0AAV7KID6"/>
<dbReference type="SMART" id="SM00338">
    <property type="entry name" value="BRLZ"/>
    <property type="match status" value="1"/>
</dbReference>
<gene>
    <name evidence="3" type="ORF">LOD99_13834</name>
</gene>
<dbReference type="EMBL" id="JAKMXF010000022">
    <property type="protein sequence ID" value="KAI6661112.1"/>
    <property type="molecule type" value="Genomic_DNA"/>
</dbReference>
<reference evidence="3 4" key="1">
    <citation type="journal article" date="2023" name="BMC Biol.">
        <title>The compact genome of the sponge Oopsacas minuta (Hexactinellida) is lacking key metazoan core genes.</title>
        <authorList>
            <person name="Santini S."/>
            <person name="Schenkelaars Q."/>
            <person name="Jourda C."/>
            <person name="Duchesne M."/>
            <person name="Belahbib H."/>
            <person name="Rocher C."/>
            <person name="Selva M."/>
            <person name="Riesgo A."/>
            <person name="Vervoort M."/>
            <person name="Leys S.P."/>
            <person name="Kodjabachian L."/>
            <person name="Le Bivic A."/>
            <person name="Borchiellini C."/>
            <person name="Claverie J.M."/>
            <person name="Renard E."/>
        </authorList>
    </citation>
    <scope>NUCLEOTIDE SEQUENCE [LARGE SCALE GENOMIC DNA]</scope>
    <source>
        <strain evidence="3">SPO-2</strain>
    </source>
</reference>
<evidence type="ECO:0000256" key="1">
    <source>
        <dbReference type="SAM" id="Coils"/>
    </source>
</evidence>
<dbReference type="GO" id="GO:0000981">
    <property type="term" value="F:DNA-binding transcription factor activity, RNA polymerase II-specific"/>
    <property type="evidence" value="ECO:0007669"/>
    <property type="project" value="TreeGrafter"/>
</dbReference>
<organism evidence="3 4">
    <name type="scientific">Oopsacas minuta</name>
    <dbReference type="NCBI Taxonomy" id="111878"/>
    <lineage>
        <taxon>Eukaryota</taxon>
        <taxon>Metazoa</taxon>
        <taxon>Porifera</taxon>
        <taxon>Hexactinellida</taxon>
        <taxon>Hexasterophora</taxon>
        <taxon>Lyssacinosida</taxon>
        <taxon>Leucopsacidae</taxon>
        <taxon>Oopsacas</taxon>
    </lineage>
</organism>
<protein>
    <recommendedName>
        <fullName evidence="2">BZIP domain-containing protein</fullName>
    </recommendedName>
</protein>